<organism evidence="2 3">
    <name type="scientific">Paenibacillus melissococcoides</name>
    <dbReference type="NCBI Taxonomy" id="2912268"/>
    <lineage>
        <taxon>Bacteria</taxon>
        <taxon>Bacillati</taxon>
        <taxon>Bacillota</taxon>
        <taxon>Bacilli</taxon>
        <taxon>Bacillales</taxon>
        <taxon>Paenibacillaceae</taxon>
        <taxon>Paenibacillus</taxon>
    </lineage>
</organism>
<name>A0ABN8UIW8_9BACL</name>
<comment type="caution">
    <text evidence="2">The sequence shown here is derived from an EMBL/GenBank/DDBJ whole genome shotgun (WGS) entry which is preliminary data.</text>
</comment>
<keyword evidence="3" id="KW-1185">Reference proteome</keyword>
<accession>A0ABN8UIW8</accession>
<evidence type="ECO:0000313" key="3">
    <source>
        <dbReference type="Proteomes" id="UP001154322"/>
    </source>
</evidence>
<sequence length="134" mass="14398">MAASTNYDAMDVTVTVDGTFITGFAEGSMVEGEKDEDNFAASVGAQGDVVVSEVNNPLGTITITLQQTSPSVSFLNQLANAKKMVPVWVIYNGAPKEKFGGSRARVKKPATASYSNEAEDREFELQVFDYTVES</sequence>
<evidence type="ECO:0000313" key="2">
    <source>
        <dbReference type="EMBL" id="CAH8249859.1"/>
    </source>
</evidence>
<reference evidence="2" key="1">
    <citation type="submission" date="2022-06" db="EMBL/GenBank/DDBJ databases">
        <authorList>
            <person name="Dietemann V."/>
            <person name="Ory F."/>
            <person name="Dainat B."/>
            <person name="Oberhansli S."/>
        </authorList>
    </citation>
    <scope>NUCLEOTIDE SEQUENCE</scope>
    <source>
        <strain evidence="2">Ena-SAMPLE-TAB-26-04-2022-14:26:32:270-5432</strain>
    </source>
</reference>
<dbReference type="EMBL" id="CALYLO010000020">
    <property type="protein sequence ID" value="CAH8249859.1"/>
    <property type="molecule type" value="Genomic_DNA"/>
</dbReference>
<dbReference type="InterPro" id="IPR021695">
    <property type="entry name" value="Phage_KPP10_Orf10"/>
</dbReference>
<protein>
    <submittedName>
        <fullName evidence="2">DUF3277 family protein</fullName>
    </submittedName>
</protein>
<proteinExistence type="predicted"/>
<dbReference type="Pfam" id="PF11681">
    <property type="entry name" value="Phage_Tube_PhiTE"/>
    <property type="match status" value="1"/>
</dbReference>
<evidence type="ECO:0000313" key="1">
    <source>
        <dbReference type="EMBL" id="CAH8249474.1"/>
    </source>
</evidence>
<dbReference type="NCBIfam" id="NF047581">
    <property type="entry name" value="gp105_phage_fam"/>
    <property type="match status" value="1"/>
</dbReference>
<dbReference type="Proteomes" id="UP001154322">
    <property type="component" value="Unassembled WGS sequence"/>
</dbReference>
<dbReference type="EMBL" id="CALYLO010000016">
    <property type="protein sequence ID" value="CAH8249474.1"/>
    <property type="molecule type" value="Genomic_DNA"/>
</dbReference>
<dbReference type="RefSeq" id="WP_111156569.1">
    <property type="nucleotide sequence ID" value="NZ_AP031286.1"/>
</dbReference>
<gene>
    <name evidence="1" type="ORF">WJ0W_006659</name>
    <name evidence="2" type="ORF">WJ0W_007043</name>
</gene>